<feature type="transmembrane region" description="Helical" evidence="1">
    <location>
        <begin position="13"/>
        <end position="31"/>
    </location>
</feature>
<dbReference type="AlphaFoldDB" id="A0AAE0YSH1"/>
<keyword evidence="1" id="KW-0472">Membrane</keyword>
<keyword evidence="1" id="KW-0812">Transmembrane</keyword>
<name>A0AAE0YSH1_9GAST</name>
<keyword evidence="1" id="KW-1133">Transmembrane helix</keyword>
<evidence type="ECO:0000313" key="3">
    <source>
        <dbReference type="Proteomes" id="UP001283361"/>
    </source>
</evidence>
<organism evidence="2 3">
    <name type="scientific">Elysia crispata</name>
    <name type="common">lettuce slug</name>
    <dbReference type="NCBI Taxonomy" id="231223"/>
    <lineage>
        <taxon>Eukaryota</taxon>
        <taxon>Metazoa</taxon>
        <taxon>Spiralia</taxon>
        <taxon>Lophotrochozoa</taxon>
        <taxon>Mollusca</taxon>
        <taxon>Gastropoda</taxon>
        <taxon>Heterobranchia</taxon>
        <taxon>Euthyneura</taxon>
        <taxon>Panpulmonata</taxon>
        <taxon>Sacoglossa</taxon>
        <taxon>Placobranchoidea</taxon>
        <taxon>Plakobranchidae</taxon>
        <taxon>Elysia</taxon>
    </lineage>
</organism>
<dbReference type="Proteomes" id="UP001283361">
    <property type="component" value="Unassembled WGS sequence"/>
</dbReference>
<keyword evidence="3" id="KW-1185">Reference proteome</keyword>
<sequence>MSEILFKVLWGDVIKIIFGAVVVIDILFIFFTHSFQRGSTVILISWVKVRNMYVNFEVDEYPFGNVLERQNSAQEFHKTFLAQACLGDSGDINTSYGRQNDGKGDNQQCH</sequence>
<proteinExistence type="predicted"/>
<evidence type="ECO:0000256" key="1">
    <source>
        <dbReference type="SAM" id="Phobius"/>
    </source>
</evidence>
<protein>
    <recommendedName>
        <fullName evidence="4">Transmembrane protein</fullName>
    </recommendedName>
</protein>
<evidence type="ECO:0008006" key="4">
    <source>
        <dbReference type="Google" id="ProtNLM"/>
    </source>
</evidence>
<reference evidence="2" key="1">
    <citation type="journal article" date="2023" name="G3 (Bethesda)">
        <title>A reference genome for the long-term kleptoplast-retaining sea slug Elysia crispata morphotype clarki.</title>
        <authorList>
            <person name="Eastman K.E."/>
            <person name="Pendleton A.L."/>
            <person name="Shaikh M.A."/>
            <person name="Suttiyut T."/>
            <person name="Ogas R."/>
            <person name="Tomko P."/>
            <person name="Gavelis G."/>
            <person name="Widhalm J.R."/>
            <person name="Wisecaver J.H."/>
        </authorList>
    </citation>
    <scope>NUCLEOTIDE SEQUENCE</scope>
    <source>
        <strain evidence="2">ECLA1</strain>
    </source>
</reference>
<evidence type="ECO:0000313" key="2">
    <source>
        <dbReference type="EMBL" id="KAK3754715.1"/>
    </source>
</evidence>
<dbReference type="EMBL" id="JAWDGP010005645">
    <property type="protein sequence ID" value="KAK3754715.1"/>
    <property type="molecule type" value="Genomic_DNA"/>
</dbReference>
<comment type="caution">
    <text evidence="2">The sequence shown here is derived from an EMBL/GenBank/DDBJ whole genome shotgun (WGS) entry which is preliminary data.</text>
</comment>
<accession>A0AAE0YSH1</accession>
<gene>
    <name evidence="2" type="ORF">RRG08_053185</name>
</gene>